<sequence>MAQDDSSNGGPAEGQQGGADGAPQSAQQSAQQQPDQRGITIHTQYVKDLSFENPNAPRIYVNMQESPSAQVSIDVQGTRLQENTYEVVLTAEVKATLQDHTAFVIELKYGGLVTLSGEVTEQQRETLLLIEVPRYLFPFARNVISDATREGGFPPLLINPVDFTRLYRDQKARQTEAAQQPDQNGDGQQA</sequence>
<dbReference type="RefSeq" id="WP_200339486.1">
    <property type="nucleotide sequence ID" value="NZ_NRRL01000007.1"/>
</dbReference>
<comment type="caution">
    <text evidence="8">The sequence shown here is derived from an EMBL/GenBank/DDBJ whole genome shotgun (WGS) entry which is preliminary data.</text>
</comment>
<name>A0ABS1DBT3_9PROT</name>
<organism evidence="8 9">
    <name type="scientific">Rhodovibrio sodomensis</name>
    <dbReference type="NCBI Taxonomy" id="1088"/>
    <lineage>
        <taxon>Bacteria</taxon>
        <taxon>Pseudomonadati</taxon>
        <taxon>Pseudomonadota</taxon>
        <taxon>Alphaproteobacteria</taxon>
        <taxon>Rhodospirillales</taxon>
        <taxon>Rhodovibrionaceae</taxon>
        <taxon>Rhodovibrio</taxon>
    </lineage>
</organism>
<keyword evidence="2 6" id="KW-0813">Transport</keyword>
<feature type="region of interest" description="Disordered" evidence="7">
    <location>
        <begin position="171"/>
        <end position="190"/>
    </location>
</feature>
<keyword evidence="6" id="KW-0963">Cytoplasm</keyword>
<dbReference type="NCBIfam" id="TIGR00809">
    <property type="entry name" value="secB"/>
    <property type="match status" value="1"/>
</dbReference>
<dbReference type="EMBL" id="NRRL01000007">
    <property type="protein sequence ID" value="MBK1667406.1"/>
    <property type="molecule type" value="Genomic_DNA"/>
</dbReference>
<comment type="similarity">
    <text evidence="1 6">Belongs to the SecB family.</text>
</comment>
<evidence type="ECO:0000313" key="8">
    <source>
        <dbReference type="EMBL" id="MBK1667406.1"/>
    </source>
</evidence>
<reference evidence="8 9" key="1">
    <citation type="journal article" date="2020" name="Microorganisms">
        <title>Osmotic Adaptation and Compatible Solute Biosynthesis of Phototrophic Bacteria as Revealed from Genome Analyses.</title>
        <authorList>
            <person name="Imhoff J.F."/>
            <person name="Rahn T."/>
            <person name="Kunzel S."/>
            <person name="Keller A."/>
            <person name="Neulinger S.C."/>
        </authorList>
    </citation>
    <scope>NUCLEOTIDE SEQUENCE [LARGE SCALE GENOMIC DNA]</scope>
    <source>
        <strain evidence="8 9">DSM 9895</strain>
    </source>
</reference>
<evidence type="ECO:0000256" key="2">
    <source>
        <dbReference type="ARBA" id="ARBA00022448"/>
    </source>
</evidence>
<dbReference type="InterPro" id="IPR035958">
    <property type="entry name" value="SecB-like_sf"/>
</dbReference>
<evidence type="ECO:0000256" key="4">
    <source>
        <dbReference type="ARBA" id="ARBA00023010"/>
    </source>
</evidence>
<feature type="compositionally biased region" description="Gly residues" evidence="7">
    <location>
        <begin position="11"/>
        <end position="20"/>
    </location>
</feature>
<dbReference type="PANTHER" id="PTHR36918:SF1">
    <property type="entry name" value="PROTEIN-EXPORT PROTEIN SECB"/>
    <property type="match status" value="1"/>
</dbReference>
<feature type="compositionally biased region" description="Polar residues" evidence="7">
    <location>
        <begin position="176"/>
        <end position="190"/>
    </location>
</feature>
<keyword evidence="5 6" id="KW-0143">Chaperone</keyword>
<evidence type="ECO:0000256" key="3">
    <source>
        <dbReference type="ARBA" id="ARBA00022927"/>
    </source>
</evidence>
<evidence type="ECO:0000256" key="6">
    <source>
        <dbReference type="HAMAP-Rule" id="MF_00821"/>
    </source>
</evidence>
<dbReference type="HAMAP" id="MF_00821">
    <property type="entry name" value="SecB"/>
    <property type="match status" value="1"/>
</dbReference>
<dbReference type="PRINTS" id="PR01594">
    <property type="entry name" value="SECBCHAPRONE"/>
</dbReference>
<feature type="compositionally biased region" description="Low complexity" evidence="7">
    <location>
        <begin position="21"/>
        <end position="36"/>
    </location>
</feature>
<comment type="function">
    <text evidence="6">One of the proteins required for the normal export of preproteins out of the cell cytoplasm. It is a molecular chaperone that binds to a subset of precursor proteins, maintaining them in a translocation-competent state. It also specifically binds to its receptor SecA.</text>
</comment>
<feature type="region of interest" description="Disordered" evidence="7">
    <location>
        <begin position="1"/>
        <end position="36"/>
    </location>
</feature>
<comment type="subcellular location">
    <subcellularLocation>
        <location evidence="6">Cytoplasm</location>
    </subcellularLocation>
</comment>
<dbReference type="NCBIfam" id="NF004392">
    <property type="entry name" value="PRK05751.1-3"/>
    <property type="match status" value="1"/>
</dbReference>
<gene>
    <name evidence="6" type="primary">secB</name>
    <name evidence="8" type="ORF">CKO28_05100</name>
</gene>
<evidence type="ECO:0000256" key="1">
    <source>
        <dbReference type="ARBA" id="ARBA00009990"/>
    </source>
</evidence>
<protein>
    <recommendedName>
        <fullName evidence="6">Protein-export protein SecB</fullName>
    </recommendedName>
</protein>
<dbReference type="Proteomes" id="UP001296873">
    <property type="component" value="Unassembled WGS sequence"/>
</dbReference>
<proteinExistence type="inferred from homology"/>
<dbReference type="Gene3D" id="3.10.420.10">
    <property type="entry name" value="SecB-like"/>
    <property type="match status" value="1"/>
</dbReference>
<evidence type="ECO:0000256" key="7">
    <source>
        <dbReference type="SAM" id="MobiDB-lite"/>
    </source>
</evidence>
<dbReference type="InterPro" id="IPR003708">
    <property type="entry name" value="SecB"/>
</dbReference>
<accession>A0ABS1DBT3</accession>
<keyword evidence="9" id="KW-1185">Reference proteome</keyword>
<dbReference type="Pfam" id="PF02556">
    <property type="entry name" value="SecB"/>
    <property type="match status" value="1"/>
</dbReference>
<keyword evidence="3 6" id="KW-0653">Protein transport</keyword>
<dbReference type="PANTHER" id="PTHR36918">
    <property type="match status" value="1"/>
</dbReference>
<keyword evidence="4 6" id="KW-0811">Translocation</keyword>
<evidence type="ECO:0000313" key="9">
    <source>
        <dbReference type="Proteomes" id="UP001296873"/>
    </source>
</evidence>
<evidence type="ECO:0000256" key="5">
    <source>
        <dbReference type="ARBA" id="ARBA00023186"/>
    </source>
</evidence>
<comment type="subunit">
    <text evidence="6">Homotetramer, a dimer of dimers. One homotetramer interacts with 1 SecA dimer.</text>
</comment>
<dbReference type="SUPFAM" id="SSF54611">
    <property type="entry name" value="SecB-like"/>
    <property type="match status" value="1"/>
</dbReference>